<dbReference type="Proteomes" id="UP000887576">
    <property type="component" value="Unplaced"/>
</dbReference>
<protein>
    <submittedName>
        <fullName evidence="2">Nucleotidyl transferase domain-containing protein</fullName>
    </submittedName>
</protein>
<evidence type="ECO:0000313" key="2">
    <source>
        <dbReference type="WBParaSite" id="JU765_v2.g13279.t1"/>
    </source>
</evidence>
<organism evidence="1 2">
    <name type="scientific">Panagrolaimus sp. JU765</name>
    <dbReference type="NCBI Taxonomy" id="591449"/>
    <lineage>
        <taxon>Eukaryota</taxon>
        <taxon>Metazoa</taxon>
        <taxon>Ecdysozoa</taxon>
        <taxon>Nematoda</taxon>
        <taxon>Chromadorea</taxon>
        <taxon>Rhabditida</taxon>
        <taxon>Tylenchina</taxon>
        <taxon>Panagrolaimomorpha</taxon>
        <taxon>Panagrolaimoidea</taxon>
        <taxon>Panagrolaimidae</taxon>
        <taxon>Panagrolaimus</taxon>
    </lineage>
</organism>
<sequence length="775" mass="88806">MSQSNSEGFFSKLKKRIRRSSTVPIVRSTAKTSVSSTSGLKNTDPKAISKNIDKQLQKDKVKSVNKFRILLLGWYFFVCFNFTPTQIAGGSECGKTTIFKQLRILHLNGFTDVDKLWYKTPIRRNAIQALSQLLLACTEMKIVHQASLQNAIKDFEEFRHKVNKMDAEIEIPPEMASTMTQVWKSSGIQMAYQRRWSFYLLDSAKYFLDSLVKISAENYLPDVQDIIQCRFPTIGTEEIEFRYQDMDFSLVDVGGQRTERRKWLNFFDNVQMMLFVAALSDYDLQDAEDAAQNRLTANRHIFKTLAQSSFFKQAAIVLFLNKYDTFKEKISYSPLTKYYPEYKGESNADEAKMPSGLVEFQGIVLVGGYGTRMPDLTDDVPKPLLPVANVPMFWYALNTFWKNKIYNVLVLTNERCHSRILQLMSDGSVPQFPKPMNIEYVNTGAHGRDWGTMQALCQVSDKIKHDFILFSGDVISDLNLAYMLEQHRAEDAEMTLLLTENKTINEVPGPKDFYVKYRDFAMLPLAENPPKLLYMVPEEDFEDIPPNSDLFRRYRNVTLTANYENCNVIVMKRGLLNLLKIMDDSFTSINTDFIPYLTQLQHVPDREINDRVFGKQVTIDDADLDIDEKAKKDLRRIKCFAFLNKVPSSTIMYHCNTLAPYFAANKAVLQARKQFFADDMIEYLRLERKDSGVDSRSSVHMNVEISSSVKVIGSVIMRGCKIGNNCQIINSIVSENAVIGDRCVIKNSLICAKEIIPEGTRHTNSLVRTLKNIEI</sequence>
<accession>A0AC34Q5Y6</accession>
<name>A0AC34Q5Y6_9BILA</name>
<dbReference type="WBParaSite" id="JU765_v2.g13279.t1">
    <property type="protein sequence ID" value="JU765_v2.g13279.t1"/>
    <property type="gene ID" value="JU765_v2.g13279"/>
</dbReference>
<proteinExistence type="predicted"/>
<reference evidence="2" key="1">
    <citation type="submission" date="2022-11" db="UniProtKB">
        <authorList>
            <consortium name="WormBaseParasite"/>
        </authorList>
    </citation>
    <scope>IDENTIFICATION</scope>
</reference>
<evidence type="ECO:0000313" key="1">
    <source>
        <dbReference type="Proteomes" id="UP000887576"/>
    </source>
</evidence>